<evidence type="ECO:0000313" key="3">
    <source>
        <dbReference type="Proteomes" id="UP001206595"/>
    </source>
</evidence>
<accession>A0AAD5E4K6</accession>
<dbReference type="RefSeq" id="XP_051440489.1">
    <property type="nucleotide sequence ID" value="XM_051592318.1"/>
</dbReference>
<keyword evidence="3" id="KW-1185">Reference proteome</keyword>
<reference evidence="2" key="1">
    <citation type="submission" date="2021-06" db="EMBL/GenBank/DDBJ databases">
        <authorList>
            <consortium name="DOE Joint Genome Institute"/>
            <person name="Mondo S.J."/>
            <person name="Amses K.R."/>
            <person name="Simmons D.R."/>
            <person name="Longcore J.E."/>
            <person name="Seto K."/>
            <person name="Alves G.H."/>
            <person name="Bonds A.E."/>
            <person name="Quandt C.A."/>
            <person name="Davis W.J."/>
            <person name="Chang Y."/>
            <person name="Letcher P.M."/>
            <person name="Powell M.J."/>
            <person name="Kuo A."/>
            <person name="Labutti K."/>
            <person name="Pangilinan J."/>
            <person name="Andreopoulos W."/>
            <person name="Tritt A."/>
            <person name="Riley R."/>
            <person name="Hundley H."/>
            <person name="Johnson J."/>
            <person name="Lipzen A."/>
            <person name="Barry K."/>
            <person name="Berbee M.L."/>
            <person name="Buchler N.E."/>
            <person name="Grigoriev I.V."/>
            <person name="Spatafora J.W."/>
            <person name="Stajich J.E."/>
            <person name="James T.Y."/>
        </authorList>
    </citation>
    <scope>NUCLEOTIDE SEQUENCE</scope>
    <source>
        <strain evidence="2">AG</strain>
    </source>
</reference>
<dbReference type="EMBL" id="MU620979">
    <property type="protein sequence ID" value="KAI8575485.1"/>
    <property type="molecule type" value="Genomic_DNA"/>
</dbReference>
<feature type="signal peptide" evidence="1">
    <location>
        <begin position="1"/>
        <end position="21"/>
    </location>
</feature>
<dbReference type="GeneID" id="75917661"/>
<keyword evidence="1" id="KW-0732">Signal</keyword>
<sequence length="64" mass="7394">MLLYVLTTLLTASFRVLFVGSELSMTTQSFSLGQHVCHYISPRFRTNPSTRFKNGELVVKYRHL</sequence>
<feature type="chain" id="PRO_5042076745" description="Secreted protein" evidence="1">
    <location>
        <begin position="22"/>
        <end position="64"/>
    </location>
</feature>
<evidence type="ECO:0000256" key="1">
    <source>
        <dbReference type="SAM" id="SignalP"/>
    </source>
</evidence>
<dbReference type="AlphaFoldDB" id="A0AAD5E4K6"/>
<organism evidence="2 3">
    <name type="scientific">Umbelopsis ramanniana AG</name>
    <dbReference type="NCBI Taxonomy" id="1314678"/>
    <lineage>
        <taxon>Eukaryota</taxon>
        <taxon>Fungi</taxon>
        <taxon>Fungi incertae sedis</taxon>
        <taxon>Mucoromycota</taxon>
        <taxon>Mucoromycotina</taxon>
        <taxon>Umbelopsidomycetes</taxon>
        <taxon>Umbelopsidales</taxon>
        <taxon>Umbelopsidaceae</taxon>
        <taxon>Umbelopsis</taxon>
    </lineage>
</organism>
<protein>
    <recommendedName>
        <fullName evidence="4">Secreted protein</fullName>
    </recommendedName>
</protein>
<evidence type="ECO:0000313" key="2">
    <source>
        <dbReference type="EMBL" id="KAI8575485.1"/>
    </source>
</evidence>
<evidence type="ECO:0008006" key="4">
    <source>
        <dbReference type="Google" id="ProtNLM"/>
    </source>
</evidence>
<dbReference type="Proteomes" id="UP001206595">
    <property type="component" value="Unassembled WGS sequence"/>
</dbReference>
<name>A0AAD5E4K6_UMBRA</name>
<gene>
    <name evidence="2" type="ORF">K450DRAFT_261437</name>
</gene>
<comment type="caution">
    <text evidence="2">The sequence shown here is derived from an EMBL/GenBank/DDBJ whole genome shotgun (WGS) entry which is preliminary data.</text>
</comment>
<reference evidence="2" key="2">
    <citation type="journal article" date="2022" name="Proc. Natl. Acad. Sci. U.S.A.">
        <title>Diploid-dominant life cycles characterize the early evolution of Fungi.</title>
        <authorList>
            <person name="Amses K.R."/>
            <person name="Simmons D.R."/>
            <person name="Longcore J.E."/>
            <person name="Mondo S.J."/>
            <person name="Seto K."/>
            <person name="Jeronimo G.H."/>
            <person name="Bonds A.E."/>
            <person name="Quandt C.A."/>
            <person name="Davis W.J."/>
            <person name="Chang Y."/>
            <person name="Federici B.A."/>
            <person name="Kuo A."/>
            <person name="LaButti K."/>
            <person name="Pangilinan J."/>
            <person name="Andreopoulos W."/>
            <person name="Tritt A."/>
            <person name="Riley R."/>
            <person name="Hundley H."/>
            <person name="Johnson J."/>
            <person name="Lipzen A."/>
            <person name="Barry K."/>
            <person name="Lang B.F."/>
            <person name="Cuomo C.A."/>
            <person name="Buchler N.E."/>
            <person name="Grigoriev I.V."/>
            <person name="Spatafora J.W."/>
            <person name="Stajich J.E."/>
            <person name="James T.Y."/>
        </authorList>
    </citation>
    <scope>NUCLEOTIDE SEQUENCE</scope>
    <source>
        <strain evidence="2">AG</strain>
    </source>
</reference>
<proteinExistence type="predicted"/>